<evidence type="ECO:0000256" key="1">
    <source>
        <dbReference type="SAM" id="MobiDB-lite"/>
    </source>
</evidence>
<gene>
    <name evidence="2" type="ORF">GUJ93_ZPchr0002g26189</name>
</gene>
<dbReference type="AlphaFoldDB" id="A0A8J5RYY7"/>
<organism evidence="2 3">
    <name type="scientific">Zizania palustris</name>
    <name type="common">Northern wild rice</name>
    <dbReference type="NCBI Taxonomy" id="103762"/>
    <lineage>
        <taxon>Eukaryota</taxon>
        <taxon>Viridiplantae</taxon>
        <taxon>Streptophyta</taxon>
        <taxon>Embryophyta</taxon>
        <taxon>Tracheophyta</taxon>
        <taxon>Spermatophyta</taxon>
        <taxon>Magnoliopsida</taxon>
        <taxon>Liliopsida</taxon>
        <taxon>Poales</taxon>
        <taxon>Poaceae</taxon>
        <taxon>BOP clade</taxon>
        <taxon>Oryzoideae</taxon>
        <taxon>Oryzeae</taxon>
        <taxon>Zizaniinae</taxon>
        <taxon>Zizania</taxon>
    </lineage>
</organism>
<comment type="caution">
    <text evidence="2">The sequence shown here is derived from an EMBL/GenBank/DDBJ whole genome shotgun (WGS) entry which is preliminary data.</text>
</comment>
<evidence type="ECO:0000313" key="3">
    <source>
        <dbReference type="Proteomes" id="UP000729402"/>
    </source>
</evidence>
<reference evidence="2" key="1">
    <citation type="journal article" date="2021" name="bioRxiv">
        <title>Whole Genome Assembly and Annotation of Northern Wild Rice, Zizania palustris L., Supports a Whole Genome Duplication in the Zizania Genus.</title>
        <authorList>
            <person name="Haas M."/>
            <person name="Kono T."/>
            <person name="Macchietto M."/>
            <person name="Millas R."/>
            <person name="McGilp L."/>
            <person name="Shao M."/>
            <person name="Duquette J."/>
            <person name="Hirsch C.N."/>
            <person name="Kimball J."/>
        </authorList>
    </citation>
    <scope>NUCLEOTIDE SEQUENCE</scope>
    <source>
        <tissue evidence="2">Fresh leaf tissue</tissue>
    </source>
</reference>
<dbReference type="EMBL" id="JAAALK010000287">
    <property type="protein sequence ID" value="KAG8056654.1"/>
    <property type="molecule type" value="Genomic_DNA"/>
</dbReference>
<keyword evidence="3" id="KW-1185">Reference proteome</keyword>
<name>A0A8J5RYY7_ZIZPA</name>
<protein>
    <submittedName>
        <fullName evidence="2">Uncharacterized protein</fullName>
    </submittedName>
</protein>
<dbReference type="Proteomes" id="UP000729402">
    <property type="component" value="Unassembled WGS sequence"/>
</dbReference>
<sequence>MCGSGDLAIGDSATLAEALPGAGEGCGPVACKLSPHHLAVAAQPWLTRTRTKAPFPFSSLSACRRRKADGCLLPRIWRIEQQIRHSLLLCWQPHYSVSRSSPPHPLCCQIQSSCSVLSPQRPLVALRMSVPAATKIIPPAPISIHERLGAKASDGWKPVRSKFWWRKDHKSSEMSQPAAPRVPITPQRRTFLAAMQGHISSACNFKRPHASFSREQAKRSSPSCPSAQPLTSSSPAGRPVSKLRVMDRLRSDFHPWTLSENRPREDSCFVSATDEIDSRVERLSNHSLVAWETNVGAVASNQT</sequence>
<evidence type="ECO:0000313" key="2">
    <source>
        <dbReference type="EMBL" id="KAG8056654.1"/>
    </source>
</evidence>
<feature type="compositionally biased region" description="Polar residues" evidence="1">
    <location>
        <begin position="219"/>
        <end position="235"/>
    </location>
</feature>
<reference evidence="2" key="2">
    <citation type="submission" date="2021-02" db="EMBL/GenBank/DDBJ databases">
        <authorList>
            <person name="Kimball J.A."/>
            <person name="Haas M.W."/>
            <person name="Macchietto M."/>
            <person name="Kono T."/>
            <person name="Duquette J."/>
            <person name="Shao M."/>
        </authorList>
    </citation>
    <scope>NUCLEOTIDE SEQUENCE</scope>
    <source>
        <tissue evidence="2">Fresh leaf tissue</tissue>
    </source>
</reference>
<feature type="region of interest" description="Disordered" evidence="1">
    <location>
        <begin position="210"/>
        <end position="241"/>
    </location>
</feature>
<proteinExistence type="predicted"/>
<accession>A0A8J5RYY7</accession>